<feature type="transmembrane region" description="Helical" evidence="5">
    <location>
        <begin position="55"/>
        <end position="78"/>
    </location>
</feature>
<organism evidence="6 7">
    <name type="scientific">Octopus vulgaris</name>
    <name type="common">Common octopus</name>
    <dbReference type="NCBI Taxonomy" id="6645"/>
    <lineage>
        <taxon>Eukaryota</taxon>
        <taxon>Metazoa</taxon>
        <taxon>Spiralia</taxon>
        <taxon>Lophotrochozoa</taxon>
        <taxon>Mollusca</taxon>
        <taxon>Cephalopoda</taxon>
        <taxon>Coleoidea</taxon>
        <taxon>Octopodiformes</taxon>
        <taxon>Octopoda</taxon>
        <taxon>Incirrata</taxon>
        <taxon>Octopodidae</taxon>
        <taxon>Octopus</taxon>
    </lineage>
</organism>
<accession>A0AA36F5U9</accession>
<feature type="transmembrane region" description="Helical" evidence="5">
    <location>
        <begin position="12"/>
        <end position="35"/>
    </location>
</feature>
<dbReference type="Proteomes" id="UP001162480">
    <property type="component" value="Chromosome 5"/>
</dbReference>
<keyword evidence="3 5" id="KW-1133">Transmembrane helix</keyword>
<keyword evidence="4 5" id="KW-0472">Membrane</keyword>
<dbReference type="PANTHER" id="PTHR19282:SF551">
    <property type="entry name" value="RE08073P-RELATED"/>
    <property type="match status" value="1"/>
</dbReference>
<proteinExistence type="predicted"/>
<protein>
    <submittedName>
        <fullName evidence="6">CD9 antigen-like isoform X2</fullName>
    </submittedName>
</protein>
<dbReference type="PRINTS" id="PR00259">
    <property type="entry name" value="TMFOUR"/>
</dbReference>
<dbReference type="AlphaFoldDB" id="A0AA36F5U9"/>
<feature type="transmembrane region" description="Helical" evidence="5">
    <location>
        <begin position="85"/>
        <end position="108"/>
    </location>
</feature>
<dbReference type="Pfam" id="PF00335">
    <property type="entry name" value="Tetraspanin"/>
    <property type="match status" value="1"/>
</dbReference>
<sequence length="124" mass="13814">MGLGGCYTCIKYLMFAFNFIFWLLGCAILGVGIWIRIDPTFQMYIDDNFNLPYLGAYILIGVGVLMMIIGFIGCCGAIRKSQCLLASFFICLFIIFAILLGAGIFAIISKSNDELDLVNTFYLK</sequence>
<dbReference type="GO" id="GO:0005886">
    <property type="term" value="C:plasma membrane"/>
    <property type="evidence" value="ECO:0007669"/>
    <property type="project" value="TreeGrafter"/>
</dbReference>
<evidence type="ECO:0000313" key="7">
    <source>
        <dbReference type="Proteomes" id="UP001162480"/>
    </source>
</evidence>
<evidence type="ECO:0000256" key="5">
    <source>
        <dbReference type="SAM" id="Phobius"/>
    </source>
</evidence>
<gene>
    <name evidence="6" type="ORF">OCTVUL_1B024220</name>
</gene>
<keyword evidence="7" id="KW-1185">Reference proteome</keyword>
<evidence type="ECO:0000256" key="4">
    <source>
        <dbReference type="ARBA" id="ARBA00023136"/>
    </source>
</evidence>
<name>A0AA36F5U9_OCTVU</name>
<dbReference type="InterPro" id="IPR018499">
    <property type="entry name" value="Tetraspanin/Peripherin"/>
</dbReference>
<evidence type="ECO:0000256" key="2">
    <source>
        <dbReference type="ARBA" id="ARBA00022692"/>
    </source>
</evidence>
<dbReference type="EMBL" id="OX597818">
    <property type="protein sequence ID" value="CAI9723428.1"/>
    <property type="molecule type" value="Genomic_DNA"/>
</dbReference>
<keyword evidence="2 5" id="KW-0812">Transmembrane</keyword>
<evidence type="ECO:0000313" key="6">
    <source>
        <dbReference type="EMBL" id="CAI9723428.1"/>
    </source>
</evidence>
<comment type="subcellular location">
    <subcellularLocation>
        <location evidence="1">Membrane</location>
        <topology evidence="1">Multi-pass membrane protein</topology>
    </subcellularLocation>
</comment>
<evidence type="ECO:0000256" key="1">
    <source>
        <dbReference type="ARBA" id="ARBA00004141"/>
    </source>
</evidence>
<evidence type="ECO:0000256" key="3">
    <source>
        <dbReference type="ARBA" id="ARBA00022989"/>
    </source>
</evidence>
<dbReference type="PANTHER" id="PTHR19282">
    <property type="entry name" value="TETRASPANIN"/>
    <property type="match status" value="1"/>
</dbReference>
<reference evidence="6" key="1">
    <citation type="submission" date="2023-08" db="EMBL/GenBank/DDBJ databases">
        <authorList>
            <person name="Alioto T."/>
            <person name="Alioto T."/>
            <person name="Gomez Garrido J."/>
        </authorList>
    </citation>
    <scope>NUCLEOTIDE SEQUENCE</scope>
</reference>